<evidence type="ECO:0000313" key="5">
    <source>
        <dbReference type="Proteomes" id="UP001628668"/>
    </source>
</evidence>
<dbReference type="InterPro" id="IPR052155">
    <property type="entry name" value="Biofilm_reg_signaling"/>
</dbReference>
<proteinExistence type="predicted"/>
<dbReference type="EMBL" id="JBJOSA010000003">
    <property type="protein sequence ID" value="MFL8936271.1"/>
    <property type="molecule type" value="Genomic_DNA"/>
</dbReference>
<dbReference type="PROSITE" id="PS50112">
    <property type="entry name" value="PAS"/>
    <property type="match status" value="2"/>
</dbReference>
<dbReference type="PANTHER" id="PTHR44757">
    <property type="entry name" value="DIGUANYLATE CYCLASE DGCP"/>
    <property type="match status" value="1"/>
</dbReference>
<dbReference type="Gene3D" id="3.30.450.20">
    <property type="entry name" value="PAS domain"/>
    <property type="match status" value="3"/>
</dbReference>
<keyword evidence="4" id="KW-0808">Transferase</keyword>
<keyword evidence="4" id="KW-0548">Nucleotidyltransferase</keyword>
<dbReference type="InterPro" id="IPR000700">
    <property type="entry name" value="PAS-assoc_C"/>
</dbReference>
<dbReference type="InterPro" id="IPR043128">
    <property type="entry name" value="Rev_trsase/Diguanyl_cyclase"/>
</dbReference>
<dbReference type="PROSITE" id="PS50887">
    <property type="entry name" value="GGDEF"/>
    <property type="match status" value="1"/>
</dbReference>
<dbReference type="Pfam" id="PF08448">
    <property type="entry name" value="PAS_4"/>
    <property type="match status" value="3"/>
</dbReference>
<dbReference type="InterPro" id="IPR000160">
    <property type="entry name" value="GGDEF_dom"/>
</dbReference>
<name>A0ABW8VLL1_9BACI</name>
<dbReference type="EC" id="2.7.7.65" evidence="4"/>
<dbReference type="RefSeq" id="WP_411159201.1">
    <property type="nucleotide sequence ID" value="NZ_JBJOSA010000003.1"/>
</dbReference>
<protein>
    <submittedName>
        <fullName evidence="4">Diguanylate cyclase domain-containing protein</fullName>
        <ecNumber evidence="4">2.7.7.65</ecNumber>
    </submittedName>
</protein>
<dbReference type="CDD" id="cd01949">
    <property type="entry name" value="GGDEF"/>
    <property type="match status" value="1"/>
</dbReference>
<feature type="domain" description="GGDEF" evidence="3">
    <location>
        <begin position="431"/>
        <end position="564"/>
    </location>
</feature>
<sequence length="575" mass="65949">MNTPLLEVITNIDLFLKFFNNISDLVYLSKVKVDGSYEYMFANDPAKNFTGLTNEDFGRGMTEVLDEHTAQLVITKYDEAVRLGSSLTYEEEMAGPSSGKWGSAGKGVTYFETTVTPIFKESGECTHILAIARDITERRTKDKEIEFVKNQLELVWNSTTDVIYMIDENANFIHVNQAFTEVFGWTEEELKSDRSVSIIPNGYWEDIREILRKLRNGDSIPAYFTKRVAKGGDKVDVLASYSPLYDESGNWGGAVIIYKDVTLQKKIQDQLKESEEKYRLIAEHSSDLIKVLDLEGNVLYASPSHQHILDIDPDHYLNKSFKCFLHQEDMYKIDWLINKIIQSEESASIEIRAAKKSGEWVWIDSVGTPIFDEEGKIVSIITEGRDISERKLYEEKLRKLALYDHLTGLPNRTLFITELKKAMDEAIRTQTKLAVLFMDLDKFKKVNDTMGHDVGDQLLIRFAAKVTSCLREDDVLARFAGDEFVLLIPGLKEEEEVVSIAQRIIESLQEEWEIEKRVFTTTSSIGINFYPPYKQSYKDIIKYADEALYKAKENGRNHFHIYNFEGIADTRSICL</sequence>
<feature type="domain" description="PAS" evidence="1">
    <location>
        <begin position="148"/>
        <end position="218"/>
    </location>
</feature>
<dbReference type="PANTHER" id="PTHR44757:SF2">
    <property type="entry name" value="BIOFILM ARCHITECTURE MAINTENANCE PROTEIN MBAA"/>
    <property type="match status" value="1"/>
</dbReference>
<dbReference type="InterPro" id="IPR000014">
    <property type="entry name" value="PAS"/>
</dbReference>
<evidence type="ECO:0000259" key="2">
    <source>
        <dbReference type="PROSITE" id="PS50113"/>
    </source>
</evidence>
<dbReference type="GO" id="GO:0052621">
    <property type="term" value="F:diguanylate cyclase activity"/>
    <property type="evidence" value="ECO:0007669"/>
    <property type="project" value="UniProtKB-EC"/>
</dbReference>
<dbReference type="Proteomes" id="UP001628668">
    <property type="component" value="Unassembled WGS sequence"/>
</dbReference>
<gene>
    <name evidence="4" type="ORF">ACKA06_05660</name>
</gene>
<dbReference type="CDD" id="cd00130">
    <property type="entry name" value="PAS"/>
    <property type="match status" value="3"/>
</dbReference>
<dbReference type="SMART" id="SM00086">
    <property type="entry name" value="PAC"/>
    <property type="match status" value="3"/>
</dbReference>
<dbReference type="SMART" id="SM00091">
    <property type="entry name" value="PAS"/>
    <property type="match status" value="2"/>
</dbReference>
<dbReference type="Gene3D" id="3.30.70.270">
    <property type="match status" value="1"/>
</dbReference>
<dbReference type="PROSITE" id="PS50113">
    <property type="entry name" value="PAC"/>
    <property type="match status" value="3"/>
</dbReference>
<feature type="domain" description="PAS" evidence="1">
    <location>
        <begin position="274"/>
        <end position="344"/>
    </location>
</feature>
<evidence type="ECO:0000259" key="3">
    <source>
        <dbReference type="PROSITE" id="PS50887"/>
    </source>
</evidence>
<dbReference type="NCBIfam" id="TIGR00254">
    <property type="entry name" value="GGDEF"/>
    <property type="match status" value="1"/>
</dbReference>
<dbReference type="SUPFAM" id="SSF55073">
    <property type="entry name" value="Nucleotide cyclase"/>
    <property type="match status" value="1"/>
</dbReference>
<accession>A0ABW8VLL1</accession>
<dbReference type="InterPro" id="IPR001610">
    <property type="entry name" value="PAC"/>
</dbReference>
<reference evidence="4 5" key="1">
    <citation type="submission" date="2024-12" db="EMBL/GenBank/DDBJ databases">
        <authorList>
            <person name="Li X."/>
            <person name="Zhang D."/>
        </authorList>
    </citation>
    <scope>NUCLEOTIDE SEQUENCE [LARGE SCALE GENOMIC DNA]</scope>
    <source>
        <strain evidence="4 5">JCM19602</strain>
    </source>
</reference>
<feature type="domain" description="PAC" evidence="2">
    <location>
        <begin position="87"/>
        <end position="147"/>
    </location>
</feature>
<dbReference type="NCBIfam" id="TIGR00229">
    <property type="entry name" value="sensory_box"/>
    <property type="match status" value="3"/>
</dbReference>
<dbReference type="InterPro" id="IPR029787">
    <property type="entry name" value="Nucleotide_cyclase"/>
</dbReference>
<dbReference type="InterPro" id="IPR013656">
    <property type="entry name" value="PAS_4"/>
</dbReference>
<keyword evidence="5" id="KW-1185">Reference proteome</keyword>
<dbReference type="SMART" id="SM00267">
    <property type="entry name" value="GGDEF"/>
    <property type="match status" value="1"/>
</dbReference>
<evidence type="ECO:0000259" key="1">
    <source>
        <dbReference type="PROSITE" id="PS50112"/>
    </source>
</evidence>
<dbReference type="SUPFAM" id="SSF55785">
    <property type="entry name" value="PYP-like sensor domain (PAS domain)"/>
    <property type="match status" value="3"/>
</dbReference>
<comment type="caution">
    <text evidence="4">The sequence shown here is derived from an EMBL/GenBank/DDBJ whole genome shotgun (WGS) entry which is preliminary data.</text>
</comment>
<feature type="domain" description="PAC" evidence="2">
    <location>
        <begin position="347"/>
        <end position="399"/>
    </location>
</feature>
<feature type="domain" description="PAC" evidence="2">
    <location>
        <begin position="218"/>
        <end position="273"/>
    </location>
</feature>
<organism evidence="4 5">
    <name type="scientific">Rossellomorea oryzaecorticis</name>
    <dbReference type="NCBI Taxonomy" id="1396505"/>
    <lineage>
        <taxon>Bacteria</taxon>
        <taxon>Bacillati</taxon>
        <taxon>Bacillota</taxon>
        <taxon>Bacilli</taxon>
        <taxon>Bacillales</taxon>
        <taxon>Bacillaceae</taxon>
        <taxon>Rossellomorea</taxon>
    </lineage>
</organism>
<dbReference type="Pfam" id="PF00990">
    <property type="entry name" value="GGDEF"/>
    <property type="match status" value="1"/>
</dbReference>
<evidence type="ECO:0000313" key="4">
    <source>
        <dbReference type="EMBL" id="MFL8936271.1"/>
    </source>
</evidence>
<dbReference type="InterPro" id="IPR035965">
    <property type="entry name" value="PAS-like_dom_sf"/>
</dbReference>